<evidence type="ECO:0000256" key="8">
    <source>
        <dbReference type="ARBA" id="ARBA00022714"/>
    </source>
</evidence>
<dbReference type="NCBIfam" id="TIGR00384">
    <property type="entry name" value="dhsB"/>
    <property type="match status" value="1"/>
</dbReference>
<dbReference type="Pfam" id="PF13085">
    <property type="entry name" value="Fer2_3"/>
    <property type="match status" value="1"/>
</dbReference>
<accession>A0A2T2XHW4</accession>
<evidence type="ECO:0000256" key="14">
    <source>
        <dbReference type="ARBA" id="ARBA00034078"/>
    </source>
</evidence>
<dbReference type="EMBL" id="PXYW01000013">
    <property type="protein sequence ID" value="PSR34058.1"/>
    <property type="molecule type" value="Genomic_DNA"/>
</dbReference>
<gene>
    <name evidence="16" type="ORF">C7B46_07290</name>
</gene>
<dbReference type="InterPro" id="IPR012675">
    <property type="entry name" value="Beta-grasp_dom_sf"/>
</dbReference>
<dbReference type="EC" id="1.3.5.1" evidence="5"/>
<name>A0A2T2XHW4_9FIRM</name>
<dbReference type="PANTHER" id="PTHR11921">
    <property type="entry name" value="SUCCINATE DEHYDROGENASE IRON-SULFUR PROTEIN"/>
    <property type="match status" value="1"/>
</dbReference>
<dbReference type="PROSITE" id="PS00198">
    <property type="entry name" value="4FE4S_FER_1"/>
    <property type="match status" value="1"/>
</dbReference>
<dbReference type="GO" id="GO:0046872">
    <property type="term" value="F:metal ion binding"/>
    <property type="evidence" value="ECO:0007669"/>
    <property type="project" value="UniProtKB-KW"/>
</dbReference>
<proteinExistence type="inferred from homology"/>
<feature type="domain" description="2Fe-2S ferredoxin-type" evidence="15">
    <location>
        <begin position="5"/>
        <end position="96"/>
    </location>
</feature>
<evidence type="ECO:0000256" key="11">
    <source>
        <dbReference type="ARBA" id="ARBA00023004"/>
    </source>
</evidence>
<reference evidence="16 17" key="1">
    <citation type="journal article" date="2014" name="BMC Genomics">
        <title>Comparison of environmental and isolate Sulfobacillus genomes reveals diverse carbon, sulfur, nitrogen, and hydrogen metabolisms.</title>
        <authorList>
            <person name="Justice N.B."/>
            <person name="Norman A."/>
            <person name="Brown C.T."/>
            <person name="Singh A."/>
            <person name="Thomas B.C."/>
            <person name="Banfield J.F."/>
        </authorList>
    </citation>
    <scope>NUCLEOTIDE SEQUENCE [LARGE SCALE GENOMIC DNA]</scope>
    <source>
        <strain evidence="16">AMDSBA4</strain>
    </source>
</reference>
<dbReference type="Gene3D" id="1.10.1060.10">
    <property type="entry name" value="Alpha-helical ferredoxin"/>
    <property type="match status" value="1"/>
</dbReference>
<keyword evidence="11" id="KW-0408">Iron</keyword>
<dbReference type="InterPro" id="IPR009051">
    <property type="entry name" value="Helical_ferredxn"/>
</dbReference>
<dbReference type="AlphaFoldDB" id="A0A2T2XHW4"/>
<dbReference type="InterPro" id="IPR050573">
    <property type="entry name" value="SDH/FRD_Iron-Sulfur"/>
</dbReference>
<evidence type="ECO:0000256" key="10">
    <source>
        <dbReference type="ARBA" id="ARBA00023002"/>
    </source>
</evidence>
<dbReference type="Gene3D" id="3.10.20.30">
    <property type="match status" value="1"/>
</dbReference>
<evidence type="ECO:0000313" key="17">
    <source>
        <dbReference type="Proteomes" id="UP000242972"/>
    </source>
</evidence>
<dbReference type="InterPro" id="IPR017896">
    <property type="entry name" value="4Fe4S_Fe-S-bd"/>
</dbReference>
<dbReference type="GO" id="GO:0022904">
    <property type="term" value="P:respiratory electron transport chain"/>
    <property type="evidence" value="ECO:0007669"/>
    <property type="project" value="TreeGrafter"/>
</dbReference>
<keyword evidence="12" id="KW-0411">Iron-sulfur</keyword>
<dbReference type="NCBIfam" id="NF004616">
    <property type="entry name" value="PRK05950.1"/>
    <property type="match status" value="1"/>
</dbReference>
<comment type="similarity">
    <text evidence="4">Belongs to the succinate dehydrogenase/fumarate reductase iron-sulfur protein family.</text>
</comment>
<comment type="caution">
    <text evidence="16">The sequence shown here is derived from an EMBL/GenBank/DDBJ whole genome shotgun (WGS) entry which is preliminary data.</text>
</comment>
<dbReference type="GO" id="GO:0051538">
    <property type="term" value="F:3 iron, 4 sulfur cluster binding"/>
    <property type="evidence" value="ECO:0007669"/>
    <property type="project" value="UniProtKB-KW"/>
</dbReference>
<protein>
    <recommendedName>
        <fullName evidence="5">succinate dehydrogenase</fullName>
        <ecNumber evidence="5">1.3.5.1</ecNumber>
    </recommendedName>
</protein>
<dbReference type="InterPro" id="IPR004489">
    <property type="entry name" value="Succ_DH/fum_Rdtase_Fe-S"/>
</dbReference>
<evidence type="ECO:0000256" key="3">
    <source>
        <dbReference type="ARBA" id="ARBA00005163"/>
    </source>
</evidence>
<evidence type="ECO:0000256" key="12">
    <source>
        <dbReference type="ARBA" id="ARBA00023014"/>
    </source>
</evidence>
<dbReference type="InterPro" id="IPR036010">
    <property type="entry name" value="2Fe-2S_ferredoxin-like_sf"/>
</dbReference>
<keyword evidence="6" id="KW-0004">4Fe-4S</keyword>
<dbReference type="InterPro" id="IPR001041">
    <property type="entry name" value="2Fe-2S_ferredoxin-type"/>
</dbReference>
<dbReference type="Proteomes" id="UP000242972">
    <property type="component" value="Unassembled WGS sequence"/>
</dbReference>
<comment type="cofactor">
    <cofactor evidence="1">
        <name>[3Fe-4S] cluster</name>
        <dbReference type="ChEBI" id="CHEBI:21137"/>
    </cofactor>
</comment>
<dbReference type="SUPFAM" id="SSF54292">
    <property type="entry name" value="2Fe-2S ferredoxin-like"/>
    <property type="match status" value="1"/>
</dbReference>
<dbReference type="CDD" id="cd00207">
    <property type="entry name" value="fer2"/>
    <property type="match status" value="1"/>
</dbReference>
<comment type="pathway">
    <text evidence="3">Carbohydrate metabolism; tricarboxylic acid cycle.</text>
</comment>
<dbReference type="InterPro" id="IPR017900">
    <property type="entry name" value="4Fe4S_Fe_S_CS"/>
</dbReference>
<dbReference type="PANTHER" id="PTHR11921:SF29">
    <property type="entry name" value="SUCCINATE DEHYDROGENASE [UBIQUINONE] IRON-SULFUR SUBUNIT, MITOCHONDRIAL"/>
    <property type="match status" value="1"/>
</dbReference>
<keyword evidence="7" id="KW-0816">Tricarboxylic acid cycle</keyword>
<evidence type="ECO:0000256" key="5">
    <source>
        <dbReference type="ARBA" id="ARBA00012792"/>
    </source>
</evidence>
<evidence type="ECO:0000256" key="7">
    <source>
        <dbReference type="ARBA" id="ARBA00022532"/>
    </source>
</evidence>
<dbReference type="Pfam" id="PF13183">
    <property type="entry name" value="Fer4_8"/>
    <property type="match status" value="1"/>
</dbReference>
<evidence type="ECO:0000256" key="2">
    <source>
        <dbReference type="ARBA" id="ARBA00001966"/>
    </source>
</evidence>
<dbReference type="GO" id="GO:0051537">
    <property type="term" value="F:2 iron, 2 sulfur cluster binding"/>
    <property type="evidence" value="ECO:0007669"/>
    <property type="project" value="UniProtKB-KW"/>
</dbReference>
<dbReference type="GO" id="GO:0009055">
    <property type="term" value="F:electron transfer activity"/>
    <property type="evidence" value="ECO:0007669"/>
    <property type="project" value="InterPro"/>
</dbReference>
<evidence type="ECO:0000259" key="15">
    <source>
        <dbReference type="PROSITE" id="PS51085"/>
    </source>
</evidence>
<dbReference type="GO" id="GO:0051539">
    <property type="term" value="F:4 iron, 4 sulfur cluster binding"/>
    <property type="evidence" value="ECO:0007669"/>
    <property type="project" value="UniProtKB-KW"/>
</dbReference>
<organism evidence="16 17">
    <name type="scientific">Sulfobacillus benefaciens</name>
    <dbReference type="NCBI Taxonomy" id="453960"/>
    <lineage>
        <taxon>Bacteria</taxon>
        <taxon>Bacillati</taxon>
        <taxon>Bacillota</taxon>
        <taxon>Clostridia</taxon>
        <taxon>Eubacteriales</taxon>
        <taxon>Clostridiales Family XVII. Incertae Sedis</taxon>
        <taxon>Sulfobacillus</taxon>
    </lineage>
</organism>
<dbReference type="InterPro" id="IPR025192">
    <property type="entry name" value="Succ_DH/fum_Rdtase_N"/>
</dbReference>
<dbReference type="SUPFAM" id="SSF46548">
    <property type="entry name" value="alpha-helical ferredoxin"/>
    <property type="match status" value="1"/>
</dbReference>
<keyword evidence="9" id="KW-0479">Metal-binding</keyword>
<dbReference type="GO" id="GO:0006099">
    <property type="term" value="P:tricarboxylic acid cycle"/>
    <property type="evidence" value="ECO:0007669"/>
    <property type="project" value="UniProtKB-KW"/>
</dbReference>
<dbReference type="GO" id="GO:0008177">
    <property type="term" value="F:succinate dehydrogenase (quinone) activity"/>
    <property type="evidence" value="ECO:0007669"/>
    <property type="project" value="UniProtKB-EC"/>
</dbReference>
<evidence type="ECO:0000313" key="16">
    <source>
        <dbReference type="EMBL" id="PSR34058.1"/>
    </source>
</evidence>
<keyword evidence="13" id="KW-0003">3Fe-4S</keyword>
<keyword evidence="10" id="KW-0560">Oxidoreductase</keyword>
<keyword evidence="8" id="KW-0001">2Fe-2S</keyword>
<evidence type="ECO:0000256" key="1">
    <source>
        <dbReference type="ARBA" id="ARBA00001927"/>
    </source>
</evidence>
<dbReference type="PROSITE" id="PS51085">
    <property type="entry name" value="2FE2S_FER_2"/>
    <property type="match status" value="1"/>
</dbReference>
<evidence type="ECO:0000256" key="9">
    <source>
        <dbReference type="ARBA" id="ARBA00022723"/>
    </source>
</evidence>
<dbReference type="FunFam" id="1.10.1060.10:FF:000003">
    <property type="entry name" value="Succinate dehydrogenase iron-sulfur subunit"/>
    <property type="match status" value="1"/>
</dbReference>
<sequence length="245" mass="27698">MAVSRTFRIFRYDPVKDPAPYWSLFTVNVEQGDSVLTGLMKIREELDGSLAFRASCRSGICGSDGMVINGRSRLACKTQVDDMGHGEVVIEPLRNLPYLKDLVVDQTPFWDKFESVMPWLHESTTEPVPETERRMTLAEDAFDDLSKASDCIFCQICYAECPVNGLDRAFIGPQALIKAFRFEADPRDVGTNERVPILDQPDGVWRCRTTFNCTVSCPKGIPITKDIQSLKREMVGTYFHARQEV</sequence>
<evidence type="ECO:0000256" key="4">
    <source>
        <dbReference type="ARBA" id="ARBA00009433"/>
    </source>
</evidence>
<comment type="cofactor">
    <cofactor evidence="2">
        <name>[4Fe-4S] cluster</name>
        <dbReference type="ChEBI" id="CHEBI:49883"/>
    </cofactor>
</comment>
<comment type="cofactor">
    <cofactor evidence="14">
        <name>[2Fe-2S] cluster</name>
        <dbReference type="ChEBI" id="CHEBI:190135"/>
    </cofactor>
</comment>
<evidence type="ECO:0000256" key="6">
    <source>
        <dbReference type="ARBA" id="ARBA00022485"/>
    </source>
</evidence>
<evidence type="ECO:0000256" key="13">
    <source>
        <dbReference type="ARBA" id="ARBA00023291"/>
    </source>
</evidence>